<protein>
    <submittedName>
        <fullName evidence="1">Uncharacterized protein</fullName>
    </submittedName>
</protein>
<evidence type="ECO:0000313" key="1">
    <source>
        <dbReference type="EMBL" id="ACN25450.1"/>
    </source>
</evidence>
<dbReference type="AlphaFoldDB" id="C0HEJ7"/>
<accession>C0HEJ7</accession>
<proteinExistence type="evidence at transcript level"/>
<organism evidence="1">
    <name type="scientific">Zea mays</name>
    <name type="common">Maize</name>
    <dbReference type="NCBI Taxonomy" id="4577"/>
    <lineage>
        <taxon>Eukaryota</taxon>
        <taxon>Viridiplantae</taxon>
        <taxon>Streptophyta</taxon>
        <taxon>Embryophyta</taxon>
        <taxon>Tracheophyta</taxon>
        <taxon>Spermatophyta</taxon>
        <taxon>Magnoliopsida</taxon>
        <taxon>Liliopsida</taxon>
        <taxon>Poales</taxon>
        <taxon>Poaceae</taxon>
        <taxon>PACMAD clade</taxon>
        <taxon>Panicoideae</taxon>
        <taxon>Andropogonodae</taxon>
        <taxon>Andropogoneae</taxon>
        <taxon>Tripsacinae</taxon>
        <taxon>Zea</taxon>
    </lineage>
</organism>
<dbReference type="EMBL" id="BT060753">
    <property type="protein sequence ID" value="ACN25450.1"/>
    <property type="molecule type" value="mRNA"/>
</dbReference>
<name>C0HEJ7_MAIZE</name>
<reference evidence="1" key="1">
    <citation type="journal article" date="2009" name="PLoS Genet.">
        <title>Sequencing, mapping, and analysis of 27,455 maize full-length cDNAs.</title>
        <authorList>
            <person name="Soderlund C."/>
            <person name="Descour A."/>
            <person name="Kudrna D."/>
            <person name="Bomhoff M."/>
            <person name="Boyd L."/>
            <person name="Currie J."/>
            <person name="Angelova A."/>
            <person name="Collura K."/>
            <person name="Wissotski M."/>
            <person name="Ashley E."/>
            <person name="Morrow D."/>
            <person name="Fernandes J."/>
            <person name="Walbot V."/>
            <person name="Yu Y."/>
        </authorList>
    </citation>
    <scope>NUCLEOTIDE SEQUENCE</scope>
    <source>
        <strain evidence="1">B73</strain>
    </source>
</reference>
<sequence length="127" mass="15134">MKASRKKAMSSSSQSTDYLLRIHDIQIARLKQSEEKSGKKQQNIEFLKEVELKKLEVQTKELEMQQTKMMIEERIRKDAELKELLAMECFTRGCETCIHREEKRFNRVFHQQSCLKSTIVFHNLLRT</sequence>